<dbReference type="GO" id="GO:0016020">
    <property type="term" value="C:membrane"/>
    <property type="evidence" value="ECO:0007669"/>
    <property type="project" value="InterPro"/>
</dbReference>
<feature type="transmembrane region" description="Helical" evidence="3">
    <location>
        <begin position="154"/>
        <end position="183"/>
    </location>
</feature>
<dbReference type="PROSITE" id="PS00379">
    <property type="entry name" value="CDP_ALCOHOL_P_TRANSF"/>
    <property type="match status" value="1"/>
</dbReference>
<dbReference type="Pfam" id="PF01066">
    <property type="entry name" value="CDP-OH_P_transf"/>
    <property type="match status" value="1"/>
</dbReference>
<feature type="transmembrane region" description="Helical" evidence="3">
    <location>
        <begin position="33"/>
        <end position="60"/>
    </location>
</feature>
<gene>
    <name evidence="4" type="ORF">SAMN05443529_12185</name>
</gene>
<dbReference type="AlphaFoldDB" id="A0A1G8G7A1"/>
<evidence type="ECO:0000256" key="1">
    <source>
        <dbReference type="ARBA" id="ARBA00022679"/>
    </source>
</evidence>
<dbReference type="OrthoDB" id="9790577at2"/>
<accession>A0A1G8G7A1</accession>
<evidence type="ECO:0000256" key="2">
    <source>
        <dbReference type="RuleBase" id="RU003750"/>
    </source>
</evidence>
<comment type="similarity">
    <text evidence="2">Belongs to the CDP-alcohol phosphatidyltransferase class-I family.</text>
</comment>
<dbReference type="GO" id="GO:0016780">
    <property type="term" value="F:phosphotransferase activity, for other substituted phosphate groups"/>
    <property type="evidence" value="ECO:0007669"/>
    <property type="project" value="InterPro"/>
</dbReference>
<name>A0A1G8G7A1_9FIRM</name>
<organism evidence="4 5">
    <name type="scientific">Desulfosporosinus hippei DSM 8344</name>
    <dbReference type="NCBI Taxonomy" id="1121419"/>
    <lineage>
        <taxon>Bacteria</taxon>
        <taxon>Bacillati</taxon>
        <taxon>Bacillota</taxon>
        <taxon>Clostridia</taxon>
        <taxon>Eubacteriales</taxon>
        <taxon>Desulfitobacteriaceae</taxon>
        <taxon>Desulfosporosinus</taxon>
    </lineage>
</organism>
<evidence type="ECO:0000256" key="3">
    <source>
        <dbReference type="SAM" id="Phobius"/>
    </source>
</evidence>
<keyword evidence="3" id="KW-1133">Transmembrane helix</keyword>
<feature type="transmembrane region" description="Helical" evidence="3">
    <location>
        <begin position="110"/>
        <end position="133"/>
    </location>
</feature>
<dbReference type="Proteomes" id="UP000198656">
    <property type="component" value="Unassembled WGS sequence"/>
</dbReference>
<dbReference type="InterPro" id="IPR000462">
    <property type="entry name" value="CDP-OH_P_trans"/>
</dbReference>
<evidence type="ECO:0000313" key="5">
    <source>
        <dbReference type="Proteomes" id="UP000198656"/>
    </source>
</evidence>
<dbReference type="Gene3D" id="1.20.120.1760">
    <property type="match status" value="1"/>
</dbReference>
<dbReference type="RefSeq" id="WP_092334790.1">
    <property type="nucleotide sequence ID" value="NZ_FNCP01000021.1"/>
</dbReference>
<keyword evidence="3" id="KW-0812">Transmembrane</keyword>
<dbReference type="InterPro" id="IPR048254">
    <property type="entry name" value="CDP_ALCOHOL_P_TRANSF_CS"/>
</dbReference>
<evidence type="ECO:0000313" key="4">
    <source>
        <dbReference type="EMBL" id="SDH90267.1"/>
    </source>
</evidence>
<keyword evidence="3" id="KW-0472">Membrane</keyword>
<reference evidence="5" key="1">
    <citation type="submission" date="2016-10" db="EMBL/GenBank/DDBJ databases">
        <authorList>
            <person name="Varghese N."/>
            <person name="Submissions S."/>
        </authorList>
    </citation>
    <scope>NUCLEOTIDE SEQUENCE [LARGE SCALE GENOMIC DNA]</scope>
    <source>
        <strain evidence="5">DSM 8344</strain>
    </source>
</reference>
<protein>
    <submittedName>
        <fullName evidence="4">Phosphatidylglycerophosphate synthase</fullName>
    </submittedName>
</protein>
<dbReference type="STRING" id="1121419.SAMN05443529_12185"/>
<dbReference type="EMBL" id="FNCP01000021">
    <property type="protein sequence ID" value="SDH90267.1"/>
    <property type="molecule type" value="Genomic_DNA"/>
</dbReference>
<keyword evidence="5" id="KW-1185">Reference proteome</keyword>
<dbReference type="InterPro" id="IPR043130">
    <property type="entry name" value="CDP-OH_PTrfase_TM_dom"/>
</dbReference>
<sequence>MLDTHARRYIQPIIDLTADFLDRLKITANQVTIAAFVMGVFSGVTILFEQPVLAVTLLWFSGFLDAVDGSIARKHNAASPWGTLMDITFDRLVELSVILGLAWCYPGVRFLLLLLTAGIIFSMTVFLTVGALVEKKGIKSFYYQAGLAERTEGFIFLSLMTLFPGWINIFTSLFILAVTFTALQRLWEAKRIL</sequence>
<proteinExistence type="inferred from homology"/>
<keyword evidence="1 2" id="KW-0808">Transferase</keyword>
<dbReference type="GO" id="GO:0008654">
    <property type="term" value="P:phospholipid biosynthetic process"/>
    <property type="evidence" value="ECO:0007669"/>
    <property type="project" value="InterPro"/>
</dbReference>